<dbReference type="Proteomes" id="UP001234297">
    <property type="component" value="Chromosome 3"/>
</dbReference>
<sequence length="206" mass="22697">MESSSSAKTTVSNAKFEVEKFDGINNFGMWQCEPDFQTDRFSQSNPPQYDSNNDSDSFLLDLSNFNADPTTESSPYNSLLPEISTVAEAHSTNSAALIEGADSGCFLNDQLCLPAPGESHESFFDHVLGSIWTPATTSTSEKPGALNCKSLVSERNRRKRLNQQLLALRALVPNITKMDRRWVLGDALAYLKSIHEATAQTQAELK</sequence>
<reference evidence="1 2" key="1">
    <citation type="journal article" date="2022" name="Hortic Res">
        <title>A haplotype resolved chromosomal level avocado genome allows analysis of novel avocado genes.</title>
        <authorList>
            <person name="Nath O."/>
            <person name="Fletcher S.J."/>
            <person name="Hayward A."/>
            <person name="Shaw L.M."/>
            <person name="Masouleh A.K."/>
            <person name="Furtado A."/>
            <person name="Henry R.J."/>
            <person name="Mitter N."/>
        </authorList>
    </citation>
    <scope>NUCLEOTIDE SEQUENCE [LARGE SCALE GENOMIC DNA]</scope>
    <source>
        <strain evidence="2">cv. Hass</strain>
    </source>
</reference>
<gene>
    <name evidence="1" type="ORF">MRB53_012406</name>
</gene>
<comment type="caution">
    <text evidence="1">The sequence shown here is derived from an EMBL/GenBank/DDBJ whole genome shotgun (WGS) entry which is preliminary data.</text>
</comment>
<evidence type="ECO:0000313" key="2">
    <source>
        <dbReference type="Proteomes" id="UP001234297"/>
    </source>
</evidence>
<keyword evidence="2" id="KW-1185">Reference proteome</keyword>
<dbReference type="EMBL" id="CM056811">
    <property type="protein sequence ID" value="KAJ8638139.1"/>
    <property type="molecule type" value="Genomic_DNA"/>
</dbReference>
<proteinExistence type="predicted"/>
<evidence type="ECO:0000313" key="1">
    <source>
        <dbReference type="EMBL" id="KAJ8638139.1"/>
    </source>
</evidence>
<name>A0ACC2LXH4_PERAE</name>
<accession>A0ACC2LXH4</accession>
<organism evidence="1 2">
    <name type="scientific">Persea americana</name>
    <name type="common">Avocado</name>
    <dbReference type="NCBI Taxonomy" id="3435"/>
    <lineage>
        <taxon>Eukaryota</taxon>
        <taxon>Viridiplantae</taxon>
        <taxon>Streptophyta</taxon>
        <taxon>Embryophyta</taxon>
        <taxon>Tracheophyta</taxon>
        <taxon>Spermatophyta</taxon>
        <taxon>Magnoliopsida</taxon>
        <taxon>Magnoliidae</taxon>
        <taxon>Laurales</taxon>
        <taxon>Lauraceae</taxon>
        <taxon>Persea</taxon>
    </lineage>
</organism>
<protein>
    <submittedName>
        <fullName evidence="1">Uncharacterized protein</fullName>
    </submittedName>
</protein>